<dbReference type="AlphaFoldDB" id="A0A2P5ER57"/>
<comment type="caution">
    <text evidence="1">The sequence shown here is derived from an EMBL/GenBank/DDBJ whole genome shotgun (WGS) entry which is preliminary data.</text>
</comment>
<dbReference type="InParanoid" id="A0A2P5ER57"/>
<name>A0A2P5ER57_TREOI</name>
<evidence type="ECO:0000313" key="2">
    <source>
        <dbReference type="Proteomes" id="UP000237000"/>
    </source>
</evidence>
<accession>A0A2P5ER57</accession>
<dbReference type="OrthoDB" id="5835829at2759"/>
<dbReference type="Proteomes" id="UP000237000">
    <property type="component" value="Unassembled WGS sequence"/>
</dbReference>
<evidence type="ECO:0000313" key="1">
    <source>
        <dbReference type="EMBL" id="PON88040.1"/>
    </source>
</evidence>
<organism evidence="1 2">
    <name type="scientific">Trema orientale</name>
    <name type="common">Charcoal tree</name>
    <name type="synonym">Celtis orientalis</name>
    <dbReference type="NCBI Taxonomy" id="63057"/>
    <lineage>
        <taxon>Eukaryota</taxon>
        <taxon>Viridiplantae</taxon>
        <taxon>Streptophyta</taxon>
        <taxon>Embryophyta</taxon>
        <taxon>Tracheophyta</taxon>
        <taxon>Spermatophyta</taxon>
        <taxon>Magnoliopsida</taxon>
        <taxon>eudicotyledons</taxon>
        <taxon>Gunneridae</taxon>
        <taxon>Pentapetalae</taxon>
        <taxon>rosids</taxon>
        <taxon>fabids</taxon>
        <taxon>Rosales</taxon>
        <taxon>Cannabaceae</taxon>
        <taxon>Trema</taxon>
    </lineage>
</organism>
<reference evidence="2" key="1">
    <citation type="submission" date="2016-06" db="EMBL/GenBank/DDBJ databases">
        <title>Parallel loss of symbiosis genes in relatives of nitrogen-fixing non-legume Parasponia.</title>
        <authorList>
            <person name="Van Velzen R."/>
            <person name="Holmer R."/>
            <person name="Bu F."/>
            <person name="Rutten L."/>
            <person name="Van Zeijl A."/>
            <person name="Liu W."/>
            <person name="Santuari L."/>
            <person name="Cao Q."/>
            <person name="Sharma T."/>
            <person name="Shen D."/>
            <person name="Roswanjaya Y."/>
            <person name="Wardhani T."/>
            <person name="Kalhor M.S."/>
            <person name="Jansen J."/>
            <person name="Van den Hoogen J."/>
            <person name="Gungor B."/>
            <person name="Hartog M."/>
            <person name="Hontelez J."/>
            <person name="Verver J."/>
            <person name="Yang W.-C."/>
            <person name="Schijlen E."/>
            <person name="Repin R."/>
            <person name="Schilthuizen M."/>
            <person name="Schranz E."/>
            <person name="Heidstra R."/>
            <person name="Miyata K."/>
            <person name="Fedorova E."/>
            <person name="Kohlen W."/>
            <person name="Bisseling T."/>
            <person name="Smit S."/>
            <person name="Geurts R."/>
        </authorList>
    </citation>
    <scope>NUCLEOTIDE SEQUENCE [LARGE SCALE GENOMIC DNA]</scope>
    <source>
        <strain evidence="2">cv. RG33-2</strain>
    </source>
</reference>
<sequence length="118" mass="12852">MESTTVLVRAALWILRLEESSKGDPQGIVGFRIRIDSDGGGGRNKLEFVSDGEISQLFAGLRIPAMSCLIGSYIEAAERASQASAVVIHTFNTLERHIWDVLAATLPNLCPLSLSNFY</sequence>
<keyword evidence="2" id="KW-1185">Reference proteome</keyword>
<gene>
    <name evidence="1" type="ORF">TorRG33x02_162420</name>
</gene>
<protein>
    <submittedName>
        <fullName evidence="1">Uncharacterized protein</fullName>
    </submittedName>
</protein>
<dbReference type="EMBL" id="JXTC01000110">
    <property type="protein sequence ID" value="PON88040.1"/>
    <property type="molecule type" value="Genomic_DNA"/>
</dbReference>
<proteinExistence type="predicted"/>